<dbReference type="AlphaFoldDB" id="A0A644VG88"/>
<dbReference type="EMBL" id="VSSQ01000298">
    <property type="protein sequence ID" value="MPL90215.1"/>
    <property type="molecule type" value="Genomic_DNA"/>
</dbReference>
<protein>
    <submittedName>
        <fullName evidence="1">Uncharacterized protein</fullName>
    </submittedName>
</protein>
<name>A0A644VG88_9ZZZZ</name>
<gene>
    <name evidence="1" type="ORF">SDC9_36262</name>
</gene>
<reference evidence="1" key="1">
    <citation type="submission" date="2019-08" db="EMBL/GenBank/DDBJ databases">
        <authorList>
            <person name="Kucharzyk K."/>
            <person name="Murdoch R.W."/>
            <person name="Higgins S."/>
            <person name="Loffler F."/>
        </authorList>
    </citation>
    <scope>NUCLEOTIDE SEQUENCE</scope>
</reference>
<evidence type="ECO:0000313" key="1">
    <source>
        <dbReference type="EMBL" id="MPL90215.1"/>
    </source>
</evidence>
<proteinExistence type="predicted"/>
<sequence length="69" mass="7830">MKMTLTSYYNNLPVASAPKTEFIKCVSGRCNLDPYTVRLWVKGKAKPRNPEHLKILAEVTGICETNLFE</sequence>
<comment type="caution">
    <text evidence="1">The sequence shown here is derived from an EMBL/GenBank/DDBJ whole genome shotgun (WGS) entry which is preliminary data.</text>
</comment>
<organism evidence="1">
    <name type="scientific">bioreactor metagenome</name>
    <dbReference type="NCBI Taxonomy" id="1076179"/>
    <lineage>
        <taxon>unclassified sequences</taxon>
        <taxon>metagenomes</taxon>
        <taxon>ecological metagenomes</taxon>
    </lineage>
</organism>
<accession>A0A644VG88</accession>